<evidence type="ECO:0000256" key="10">
    <source>
        <dbReference type="ARBA" id="ARBA00023136"/>
    </source>
</evidence>
<evidence type="ECO:0000256" key="9">
    <source>
        <dbReference type="ARBA" id="ARBA00022989"/>
    </source>
</evidence>
<dbReference type="InterPro" id="IPR008972">
    <property type="entry name" value="Cupredoxin"/>
</dbReference>
<proteinExistence type="inferred from homology"/>
<feature type="transmembrane region" description="Helical" evidence="12">
    <location>
        <begin position="47"/>
        <end position="67"/>
    </location>
</feature>
<dbReference type="GO" id="GO:0016020">
    <property type="term" value="C:membrane"/>
    <property type="evidence" value="ECO:0007669"/>
    <property type="project" value="UniProtKB-SubCell"/>
</dbReference>
<dbReference type="PANTHER" id="PTHR22888">
    <property type="entry name" value="CYTOCHROME C OXIDASE, SUBUNIT II"/>
    <property type="match status" value="1"/>
</dbReference>
<evidence type="ECO:0000259" key="14">
    <source>
        <dbReference type="PROSITE" id="PS50999"/>
    </source>
</evidence>
<evidence type="ECO:0000256" key="8">
    <source>
        <dbReference type="ARBA" id="ARBA00022982"/>
    </source>
</evidence>
<evidence type="ECO:0000256" key="2">
    <source>
        <dbReference type="ARBA" id="ARBA00007866"/>
    </source>
</evidence>
<keyword evidence="7" id="KW-1278">Translocase</keyword>
<feature type="domain" description="Cytochrome oxidase subunit II copper A binding" evidence="13">
    <location>
        <begin position="164"/>
        <end position="344"/>
    </location>
</feature>
<sequence>MTSLLVIIVLVLLAVALWQLTKIFDLTQVGASSDDSQVASDNDNNVQGYVMFGFLAFIYIFTIYGLLKWGGLVLHTPASEHGLLVDNLMNITWVLIFVVQFITQGLLYWFSFKNRGHKDRKALFFADSNKLEAIWSIIPSVVLACLILYGLYAWNNIMFVDKDEDVVEIELYAQQFKWTARYAGQDNVLGKANVRLIEGVNTLGVDMSDPNAQDDIVVTELHIPKGKKVHFKMRSQDVLHSAYFPHFRAQMNCVPGMVTEFAFVPTYTTAEYRELPFMVEKVANINKLRAEKSTELVAKGGTALDPYTFDYLLLCNKICGASHYNMQMKVVVDTPEDYKKWLSEKTTLAQDIKAAKAAEKPAEGAAPTTDSTAKVIDTVKAVIDTVKATVAKVAIK</sequence>
<dbReference type="InterPro" id="IPR036257">
    <property type="entry name" value="Cyt_c_oxidase_su2_TM_sf"/>
</dbReference>
<evidence type="ECO:0000256" key="5">
    <source>
        <dbReference type="ARBA" id="ARBA00022660"/>
    </source>
</evidence>
<dbReference type="RefSeq" id="WP_115888313.1">
    <property type="nucleotide sequence ID" value="NZ_QRDQ01000008.1"/>
</dbReference>
<evidence type="ECO:0000313" key="16">
    <source>
        <dbReference type="Proteomes" id="UP000257004"/>
    </source>
</evidence>
<dbReference type="Gene3D" id="2.60.40.420">
    <property type="entry name" value="Cupredoxins - blue copper proteins"/>
    <property type="match status" value="1"/>
</dbReference>
<feature type="transmembrane region" description="Helical" evidence="12">
    <location>
        <begin position="133"/>
        <end position="152"/>
    </location>
</feature>
<dbReference type="SUPFAM" id="SSF81464">
    <property type="entry name" value="Cytochrome c oxidase subunit II-like, transmembrane region"/>
    <property type="match status" value="1"/>
</dbReference>
<dbReference type="InterPro" id="IPR011759">
    <property type="entry name" value="Cyt_c_oxidase_su2_TM_dom"/>
</dbReference>
<accession>A0A3D9FZI1</accession>
<dbReference type="GO" id="GO:0042773">
    <property type="term" value="P:ATP synthesis coupled electron transport"/>
    <property type="evidence" value="ECO:0007669"/>
    <property type="project" value="TreeGrafter"/>
</dbReference>
<keyword evidence="16" id="KW-1185">Reference proteome</keyword>
<keyword evidence="6 12" id="KW-0812">Transmembrane</keyword>
<evidence type="ECO:0000256" key="12">
    <source>
        <dbReference type="SAM" id="Phobius"/>
    </source>
</evidence>
<evidence type="ECO:0000256" key="6">
    <source>
        <dbReference type="ARBA" id="ARBA00022692"/>
    </source>
</evidence>
<evidence type="ECO:0000256" key="4">
    <source>
        <dbReference type="ARBA" id="ARBA00022448"/>
    </source>
</evidence>
<keyword evidence="8" id="KW-0249">Electron transport</keyword>
<comment type="caution">
    <text evidence="15">The sequence shown here is derived from an EMBL/GenBank/DDBJ whole genome shotgun (WGS) entry which is preliminary data.</text>
</comment>
<comment type="subcellular location">
    <subcellularLocation>
        <location evidence="1">Membrane</location>
        <topology evidence="1">Multi-pass membrane protein</topology>
    </subcellularLocation>
</comment>
<dbReference type="PROSITE" id="PS50999">
    <property type="entry name" value="COX2_TM"/>
    <property type="match status" value="1"/>
</dbReference>
<organism evidence="15 16">
    <name type="scientific">Flavobacterium cutihirudinis</name>
    <dbReference type="NCBI Taxonomy" id="1265740"/>
    <lineage>
        <taxon>Bacteria</taxon>
        <taxon>Pseudomonadati</taxon>
        <taxon>Bacteroidota</taxon>
        <taxon>Flavobacteriia</taxon>
        <taxon>Flavobacteriales</taxon>
        <taxon>Flavobacteriaceae</taxon>
        <taxon>Flavobacterium</taxon>
    </lineage>
</organism>
<gene>
    <name evidence="15" type="ORF">BD847_2285</name>
</gene>
<dbReference type="SUPFAM" id="SSF49503">
    <property type="entry name" value="Cupredoxins"/>
    <property type="match status" value="1"/>
</dbReference>
<keyword evidence="9 12" id="KW-1133">Transmembrane helix</keyword>
<comment type="similarity">
    <text evidence="2">Belongs to the cytochrome c oxidase subunit 2 family.</text>
</comment>
<feature type="transmembrane region" description="Helical" evidence="12">
    <location>
        <begin position="88"/>
        <end position="110"/>
    </location>
</feature>
<dbReference type="EC" id="7.1.1.9" evidence="3"/>
<reference evidence="15 16" key="1">
    <citation type="submission" date="2018-07" db="EMBL/GenBank/DDBJ databases">
        <title>Genomic Encyclopedia of Archaeal and Bacterial Type Strains, Phase II (KMG-II): from individual species to whole genera.</title>
        <authorList>
            <person name="Goeker M."/>
        </authorList>
    </citation>
    <scope>NUCLEOTIDE SEQUENCE [LARGE SCALE GENOMIC DNA]</scope>
    <source>
        <strain evidence="15 16">DSM 25795</strain>
    </source>
</reference>
<dbReference type="GO" id="GO:0005507">
    <property type="term" value="F:copper ion binding"/>
    <property type="evidence" value="ECO:0007669"/>
    <property type="project" value="InterPro"/>
</dbReference>
<name>A0A3D9FZI1_9FLAO</name>
<dbReference type="GO" id="GO:0004129">
    <property type="term" value="F:cytochrome-c oxidase activity"/>
    <property type="evidence" value="ECO:0007669"/>
    <property type="project" value="UniProtKB-EC"/>
</dbReference>
<evidence type="ECO:0000256" key="11">
    <source>
        <dbReference type="ARBA" id="ARBA00031389"/>
    </source>
</evidence>
<dbReference type="EMBL" id="QRDQ01000008">
    <property type="protein sequence ID" value="RED25527.1"/>
    <property type="molecule type" value="Genomic_DNA"/>
</dbReference>
<dbReference type="OrthoDB" id="9781261at2"/>
<keyword evidence="5" id="KW-0679">Respiratory chain</keyword>
<dbReference type="Proteomes" id="UP000257004">
    <property type="component" value="Unassembled WGS sequence"/>
</dbReference>
<protein>
    <recommendedName>
        <fullName evidence="3">cytochrome-c oxidase</fullName>
        <ecNumber evidence="3">7.1.1.9</ecNumber>
    </recommendedName>
    <alternativeName>
        <fullName evidence="11">Cytochrome c oxidase polypeptide II</fullName>
    </alternativeName>
</protein>
<dbReference type="PROSITE" id="PS50857">
    <property type="entry name" value="COX2_CUA"/>
    <property type="match status" value="1"/>
</dbReference>
<dbReference type="InterPro" id="IPR002429">
    <property type="entry name" value="CcO_II-like_C"/>
</dbReference>
<evidence type="ECO:0000256" key="1">
    <source>
        <dbReference type="ARBA" id="ARBA00004141"/>
    </source>
</evidence>
<dbReference type="PANTHER" id="PTHR22888:SF9">
    <property type="entry name" value="CYTOCHROME C OXIDASE SUBUNIT 2"/>
    <property type="match status" value="1"/>
</dbReference>
<evidence type="ECO:0000256" key="3">
    <source>
        <dbReference type="ARBA" id="ARBA00012949"/>
    </source>
</evidence>
<keyword evidence="10 12" id="KW-0472">Membrane</keyword>
<evidence type="ECO:0000256" key="7">
    <source>
        <dbReference type="ARBA" id="ARBA00022967"/>
    </source>
</evidence>
<dbReference type="InterPro" id="IPR045187">
    <property type="entry name" value="CcO_II"/>
</dbReference>
<dbReference type="AlphaFoldDB" id="A0A3D9FZI1"/>
<keyword evidence="4" id="KW-0813">Transport</keyword>
<evidence type="ECO:0000313" key="15">
    <source>
        <dbReference type="EMBL" id="RED25527.1"/>
    </source>
</evidence>
<dbReference type="Gene3D" id="1.10.287.90">
    <property type="match status" value="1"/>
</dbReference>
<dbReference type="Pfam" id="PF02790">
    <property type="entry name" value="COX2_TM"/>
    <property type="match status" value="1"/>
</dbReference>
<evidence type="ECO:0000259" key="13">
    <source>
        <dbReference type="PROSITE" id="PS50857"/>
    </source>
</evidence>
<feature type="domain" description="Cytochrome oxidase subunit II transmembrane region profile" evidence="14">
    <location>
        <begin position="66"/>
        <end position="161"/>
    </location>
</feature>